<comment type="caution">
    <text evidence="3">The sequence shown here is derived from an EMBL/GenBank/DDBJ whole genome shotgun (WGS) entry which is preliminary data.</text>
</comment>
<feature type="chain" id="PRO_5045493615" description="Lipoprotein" evidence="2">
    <location>
        <begin position="24"/>
        <end position="185"/>
    </location>
</feature>
<sequence length="185" mass="19328">MRINRAVMTFVTLVTALGGTASCSDNTVAPPARPTVDSVASSTAVAPPPPDFGPLGYGKIRLGMTLADAQATGEIAKVEDMGGAPPGCGRYTATAGWTGFYNQGEIVAIMHNKLPAHTPEGITVGSTLDEVRAAYPTLQLGHNWSSADVPGQPARYGFLGIRSASPPEAKVTQMLLYNDRDTCHN</sequence>
<evidence type="ECO:0000313" key="4">
    <source>
        <dbReference type="Proteomes" id="UP001551695"/>
    </source>
</evidence>
<feature type="signal peptide" evidence="2">
    <location>
        <begin position="1"/>
        <end position="23"/>
    </location>
</feature>
<evidence type="ECO:0008006" key="5">
    <source>
        <dbReference type="Google" id="ProtNLM"/>
    </source>
</evidence>
<dbReference type="RefSeq" id="WP_357781518.1">
    <property type="nucleotide sequence ID" value="NZ_JBFAKC010000003.1"/>
</dbReference>
<dbReference type="Proteomes" id="UP001551695">
    <property type="component" value="Unassembled WGS sequence"/>
</dbReference>
<keyword evidence="4" id="KW-1185">Reference proteome</keyword>
<feature type="region of interest" description="Disordered" evidence="1">
    <location>
        <begin position="25"/>
        <end position="50"/>
    </location>
</feature>
<dbReference type="EMBL" id="JBFAKC010000003">
    <property type="protein sequence ID" value="MEV0707610.1"/>
    <property type="molecule type" value="Genomic_DNA"/>
</dbReference>
<name>A0ABV3FQB8_9NOCA</name>
<keyword evidence="2" id="KW-0732">Signal</keyword>
<gene>
    <name evidence="3" type="ORF">AB0I48_08615</name>
</gene>
<organism evidence="3 4">
    <name type="scientific">Nocardia aurea</name>
    <dbReference type="NCBI Taxonomy" id="2144174"/>
    <lineage>
        <taxon>Bacteria</taxon>
        <taxon>Bacillati</taxon>
        <taxon>Actinomycetota</taxon>
        <taxon>Actinomycetes</taxon>
        <taxon>Mycobacteriales</taxon>
        <taxon>Nocardiaceae</taxon>
        <taxon>Nocardia</taxon>
    </lineage>
</organism>
<accession>A0ABV3FQB8</accession>
<evidence type="ECO:0000256" key="1">
    <source>
        <dbReference type="SAM" id="MobiDB-lite"/>
    </source>
</evidence>
<evidence type="ECO:0000313" key="3">
    <source>
        <dbReference type="EMBL" id="MEV0707610.1"/>
    </source>
</evidence>
<dbReference type="PROSITE" id="PS51257">
    <property type="entry name" value="PROKAR_LIPOPROTEIN"/>
    <property type="match status" value="1"/>
</dbReference>
<protein>
    <recommendedName>
        <fullName evidence="5">Lipoprotein</fullName>
    </recommendedName>
</protein>
<proteinExistence type="predicted"/>
<feature type="compositionally biased region" description="Low complexity" evidence="1">
    <location>
        <begin position="34"/>
        <end position="45"/>
    </location>
</feature>
<evidence type="ECO:0000256" key="2">
    <source>
        <dbReference type="SAM" id="SignalP"/>
    </source>
</evidence>
<reference evidence="3 4" key="1">
    <citation type="submission" date="2024-06" db="EMBL/GenBank/DDBJ databases">
        <title>The Natural Products Discovery Center: Release of the First 8490 Sequenced Strains for Exploring Actinobacteria Biosynthetic Diversity.</title>
        <authorList>
            <person name="Kalkreuter E."/>
            <person name="Kautsar S.A."/>
            <person name="Yang D."/>
            <person name="Bader C.D."/>
            <person name="Teijaro C.N."/>
            <person name="Fluegel L."/>
            <person name="Davis C.M."/>
            <person name="Simpson J.R."/>
            <person name="Lauterbach L."/>
            <person name="Steele A.D."/>
            <person name="Gui C."/>
            <person name="Meng S."/>
            <person name="Li G."/>
            <person name="Viehrig K."/>
            <person name="Ye F."/>
            <person name="Su P."/>
            <person name="Kiefer A.F."/>
            <person name="Nichols A."/>
            <person name="Cepeda A.J."/>
            <person name="Yan W."/>
            <person name="Fan B."/>
            <person name="Jiang Y."/>
            <person name="Adhikari A."/>
            <person name="Zheng C.-J."/>
            <person name="Schuster L."/>
            <person name="Cowan T.M."/>
            <person name="Smanski M.J."/>
            <person name="Chevrette M.G."/>
            <person name="De Carvalho L.P.S."/>
            <person name="Shen B."/>
        </authorList>
    </citation>
    <scope>NUCLEOTIDE SEQUENCE [LARGE SCALE GENOMIC DNA]</scope>
    <source>
        <strain evidence="3 4">NPDC050403</strain>
    </source>
</reference>